<dbReference type="EMBL" id="DS995900">
    <property type="protein sequence ID" value="EEA25316.1"/>
    <property type="molecule type" value="Genomic_DNA"/>
</dbReference>
<feature type="compositionally biased region" description="Basic and acidic residues" evidence="1">
    <location>
        <begin position="208"/>
        <end position="231"/>
    </location>
</feature>
<feature type="compositionally biased region" description="Polar residues" evidence="1">
    <location>
        <begin position="525"/>
        <end position="534"/>
    </location>
</feature>
<organism evidence="2 3">
    <name type="scientific">Talaromyces marneffei (strain ATCC 18224 / CBS 334.59 / QM 7333)</name>
    <name type="common">Penicillium marneffei</name>
    <dbReference type="NCBI Taxonomy" id="441960"/>
    <lineage>
        <taxon>Eukaryota</taxon>
        <taxon>Fungi</taxon>
        <taxon>Dikarya</taxon>
        <taxon>Ascomycota</taxon>
        <taxon>Pezizomycotina</taxon>
        <taxon>Eurotiomycetes</taxon>
        <taxon>Eurotiomycetidae</taxon>
        <taxon>Eurotiales</taxon>
        <taxon>Trichocomaceae</taxon>
        <taxon>Talaromyces</taxon>
        <taxon>Talaromyces sect. Talaromyces</taxon>
    </lineage>
</organism>
<feature type="region of interest" description="Disordered" evidence="1">
    <location>
        <begin position="440"/>
        <end position="467"/>
    </location>
</feature>
<feature type="region of interest" description="Disordered" evidence="1">
    <location>
        <begin position="93"/>
        <end position="355"/>
    </location>
</feature>
<proteinExistence type="predicted"/>
<feature type="compositionally biased region" description="Polar residues" evidence="1">
    <location>
        <begin position="118"/>
        <end position="146"/>
    </location>
</feature>
<feature type="region of interest" description="Disordered" evidence="1">
    <location>
        <begin position="525"/>
        <end position="563"/>
    </location>
</feature>
<gene>
    <name evidence="2" type="ORF">PMAA_064310</name>
</gene>
<dbReference type="Proteomes" id="UP000001294">
    <property type="component" value="Unassembled WGS sequence"/>
</dbReference>
<dbReference type="VEuPathDB" id="FungiDB:PMAA_064310"/>
<evidence type="ECO:0000313" key="2">
    <source>
        <dbReference type="EMBL" id="EEA25316.1"/>
    </source>
</evidence>
<dbReference type="AlphaFoldDB" id="B6QAQ8"/>
<feature type="compositionally biased region" description="Polar residues" evidence="1">
    <location>
        <begin position="286"/>
        <end position="298"/>
    </location>
</feature>
<protein>
    <submittedName>
        <fullName evidence="2">Uncharacterized protein</fullName>
    </submittedName>
</protein>
<dbReference type="OrthoDB" id="73788at2759"/>
<reference evidence="3" key="1">
    <citation type="journal article" date="2015" name="Genome Announc.">
        <title>Genome sequence of the AIDS-associated pathogen Penicillium marneffei (ATCC18224) and its near taxonomic relative Talaromyces stipitatus (ATCC10500).</title>
        <authorList>
            <person name="Nierman W.C."/>
            <person name="Fedorova-Abrams N.D."/>
            <person name="Andrianopoulos A."/>
        </authorList>
    </citation>
    <scope>NUCLEOTIDE SEQUENCE [LARGE SCALE GENOMIC DNA]</scope>
    <source>
        <strain evidence="3">ATCC 18224 / CBS 334.59 / QM 7333</strain>
    </source>
</reference>
<evidence type="ECO:0000313" key="3">
    <source>
        <dbReference type="Proteomes" id="UP000001294"/>
    </source>
</evidence>
<feature type="compositionally biased region" description="Polar residues" evidence="1">
    <location>
        <begin position="367"/>
        <end position="384"/>
    </location>
</feature>
<dbReference type="HOGENOM" id="CLU_422738_0_0_1"/>
<accession>B6QAQ8</accession>
<feature type="region of interest" description="Disordered" evidence="1">
    <location>
        <begin position="642"/>
        <end position="667"/>
    </location>
</feature>
<feature type="compositionally biased region" description="Basic and acidic residues" evidence="1">
    <location>
        <begin position="93"/>
        <end position="103"/>
    </location>
</feature>
<dbReference type="PhylomeDB" id="B6QAQ8"/>
<feature type="region of interest" description="Disordered" evidence="1">
    <location>
        <begin position="1"/>
        <end position="67"/>
    </location>
</feature>
<sequence>MSSRKTNHRQPRENELPTTPVESTVRHVTNTGRAATTTKPSRNDRQPSSFLTNPKRRKYPSSLDWDSQITLTQLVPKAEAEASDPASGLVEYEHHGTEGRSAEVIDLVDDTEKYDESWTPSTSRRPAAKRQSTGGSRSPNSIPTTTFKRRKSSVLISGGPKASKLTRGKNNKGSGRNGTDRNKTLTQMDFVRRFIPLPDSDDEDLSLYEDKEPATKEKIAESKEETLKDELVDLTPRKRRKLNDQDVAPSPTIKSKVSPDEKKPPILSIPSAQPKTPQKERRFEIPSSQTPETPQQAFAPSPSIRRVSRFSLEGPLSNTTQGDRPKSPLQGASEEVRDQHMRTDEPKPQDFDFADDDIVASTIIPCSQLLQRSTENETTISESDPVQPTLQPPEPPPLSSAPKRTIVYDTDEETDYGDLEDDNLPEISIGAKALEEWAEPIDGSLRDPTTKNCDYSDDLPPIPNSGTDLEITGNILSDTMLPSESSVYYRRPAQYTQYPNEPVPMMNTQKIAELFPVIEENDYPASTMQPSIPSTREPAASVPHGHSDALGSEMETPTQDDSVNRSIQVVPESSPITRSYDTARLTPNTMAPPTRESIVLVESSQLVDRLNRQNESMDTGKSLRRLFSTRDFLTDSVMESIPAPPWMASQDSIGEPYPENEDHGRSG</sequence>
<feature type="compositionally biased region" description="Polar residues" evidence="1">
    <location>
        <begin position="16"/>
        <end position="52"/>
    </location>
</feature>
<evidence type="ECO:0000256" key="1">
    <source>
        <dbReference type="SAM" id="MobiDB-lite"/>
    </source>
</evidence>
<feature type="compositionally biased region" description="Pro residues" evidence="1">
    <location>
        <begin position="390"/>
        <end position="399"/>
    </location>
</feature>
<keyword evidence="3" id="KW-1185">Reference proteome</keyword>
<feature type="compositionally biased region" description="Basic and acidic residues" evidence="1">
    <location>
        <begin position="334"/>
        <end position="350"/>
    </location>
</feature>
<name>B6QAQ8_TALMQ</name>
<feature type="region of interest" description="Disordered" evidence="1">
    <location>
        <begin position="367"/>
        <end position="406"/>
    </location>
</feature>